<reference evidence="4 5" key="1">
    <citation type="submission" date="2016-02" db="EMBL/GenBank/DDBJ databases">
        <title>Biosynthesis of antibiotic leucinostatins and their inhibition on Phytophthora in bio-control Purpureocillium lilacinum.</title>
        <authorList>
            <person name="Wang G."/>
            <person name="Liu Z."/>
            <person name="Lin R."/>
            <person name="Li E."/>
            <person name="Mao Z."/>
            <person name="Ling J."/>
            <person name="Yin W."/>
            <person name="Xie B."/>
        </authorList>
    </citation>
    <scope>NUCLEOTIDE SEQUENCE [LARGE SCALE GENOMIC DNA]</scope>
    <source>
        <strain evidence="3">PLBJ-1</strain>
        <strain evidence="4">PLFJ-1</strain>
    </source>
</reference>
<evidence type="ECO:0000313" key="4">
    <source>
        <dbReference type="EMBL" id="OAQ82986.1"/>
    </source>
</evidence>
<protein>
    <submittedName>
        <fullName evidence="4">Complex 1 protein (LYR family) domain-containing protein</fullName>
    </submittedName>
</protein>
<dbReference type="CDD" id="cd20273">
    <property type="entry name" value="Complex1_LYR_unchar"/>
    <property type="match status" value="1"/>
</dbReference>
<feature type="region of interest" description="Disordered" evidence="1">
    <location>
        <begin position="118"/>
        <end position="141"/>
    </location>
</feature>
<feature type="compositionally biased region" description="Polar residues" evidence="1">
    <location>
        <begin position="279"/>
        <end position="288"/>
    </location>
</feature>
<dbReference type="InterPro" id="IPR046896">
    <property type="entry name" value="Cup1-like_N"/>
</dbReference>
<dbReference type="EMBL" id="LSBH01000009">
    <property type="protein sequence ID" value="OAQ74874.1"/>
    <property type="molecule type" value="Genomic_DNA"/>
</dbReference>
<dbReference type="Proteomes" id="UP000078240">
    <property type="component" value="Unassembled WGS sequence"/>
</dbReference>
<proteinExistence type="predicted"/>
<organism evidence="4 5">
    <name type="scientific">Purpureocillium lilacinum</name>
    <name type="common">Paecilomyces lilacinus</name>
    <dbReference type="NCBI Taxonomy" id="33203"/>
    <lineage>
        <taxon>Eukaryota</taxon>
        <taxon>Fungi</taxon>
        <taxon>Dikarya</taxon>
        <taxon>Ascomycota</taxon>
        <taxon>Pezizomycotina</taxon>
        <taxon>Sordariomycetes</taxon>
        <taxon>Hypocreomycetidae</taxon>
        <taxon>Hypocreales</taxon>
        <taxon>Ophiocordycipitaceae</taxon>
        <taxon>Purpureocillium</taxon>
    </lineage>
</organism>
<evidence type="ECO:0000313" key="3">
    <source>
        <dbReference type="EMBL" id="OAQ74874.1"/>
    </source>
</evidence>
<evidence type="ECO:0000313" key="5">
    <source>
        <dbReference type="Proteomes" id="UP000078340"/>
    </source>
</evidence>
<feature type="region of interest" description="Disordered" evidence="1">
    <location>
        <begin position="159"/>
        <end position="192"/>
    </location>
</feature>
<feature type="domain" description="LYR motif-containing protein Cup1-like N-terminal" evidence="2">
    <location>
        <begin position="17"/>
        <end position="98"/>
    </location>
</feature>
<evidence type="ECO:0000256" key="1">
    <source>
        <dbReference type="SAM" id="MobiDB-lite"/>
    </source>
</evidence>
<feature type="compositionally biased region" description="Polar residues" evidence="1">
    <location>
        <begin position="124"/>
        <end position="133"/>
    </location>
</feature>
<dbReference type="KEGG" id="plj:28890911"/>
<dbReference type="OMA" id="QWRHLFR"/>
<sequence>MPAPSYSIPSFLPPLHLYRHILREVSYLPPAFRATISSSIRDRFHRNRRYDPRAKAHLSRASSALRTLRAANSGDRTAMAGLISKGFARSGRRRRELMAQFVKPQGPSNSQDLEALLDQRRSAKQSSTSTGTADAQRPKKQKNAFFQKWDQKKLLQILQSQKHQQKETKGSTSWPGSAIKSTDPNQFVPTTNIWGKPPAESLVRTKQAHWWRRSAEKIMPPVGKGEWDLLERLSNGAQDEAEWAVPARRSTAKPLAAPESTSGSFDWKPWATQPAATVERQNSMSQRVRSGGSDPGPYGGKERKPTVSARWFRRAYNRTWQLTPTMSQDPKTLRYSFRWGSVQPKIPSPTASQLEIFEGVDKQGRKVGKSSAS</sequence>
<feature type="region of interest" description="Disordered" evidence="1">
    <location>
        <begin position="241"/>
        <end position="305"/>
    </location>
</feature>
<dbReference type="AlphaFoldDB" id="A0A179GYD2"/>
<dbReference type="GeneID" id="28890911"/>
<dbReference type="Pfam" id="PF20263">
    <property type="entry name" value="LYRM2-like"/>
    <property type="match status" value="1"/>
</dbReference>
<evidence type="ECO:0000259" key="2">
    <source>
        <dbReference type="Pfam" id="PF20263"/>
    </source>
</evidence>
<feature type="compositionally biased region" description="Polar residues" evidence="1">
    <location>
        <begin position="170"/>
        <end position="192"/>
    </location>
</feature>
<gene>
    <name evidence="3" type="ORF">VFPBJ_10169</name>
    <name evidence="4" type="ORF">VFPFJ_08789</name>
</gene>
<dbReference type="Proteomes" id="UP000078340">
    <property type="component" value="Unassembled WGS sequence"/>
</dbReference>
<name>A0A179GYD2_PURLI</name>
<accession>A0A179GYD2</accession>
<dbReference type="EMBL" id="LSBI01000008">
    <property type="protein sequence ID" value="OAQ82986.1"/>
    <property type="molecule type" value="Genomic_DNA"/>
</dbReference>
<comment type="caution">
    <text evidence="4">The sequence shown here is derived from an EMBL/GenBank/DDBJ whole genome shotgun (WGS) entry which is preliminary data.</text>
</comment>
<dbReference type="STRING" id="33203.A0A179GYD2"/>